<evidence type="ECO:0000256" key="3">
    <source>
        <dbReference type="ARBA" id="ARBA00023004"/>
    </source>
</evidence>
<dbReference type="Gene3D" id="1.20.120.50">
    <property type="entry name" value="Hemerythrin-like"/>
    <property type="match status" value="1"/>
</dbReference>
<name>A0A380T8Y7_9ZZZZ</name>
<dbReference type="CDD" id="cd12107">
    <property type="entry name" value="Hemerythrin"/>
    <property type="match status" value="1"/>
</dbReference>
<dbReference type="InterPro" id="IPR016131">
    <property type="entry name" value="Haemerythrin_Fe_BS"/>
</dbReference>
<dbReference type="NCBIfam" id="TIGR02481">
    <property type="entry name" value="hemeryth_dom"/>
    <property type="match status" value="1"/>
</dbReference>
<dbReference type="SUPFAM" id="SSF47188">
    <property type="entry name" value="Hemerythrin-like"/>
    <property type="match status" value="1"/>
</dbReference>
<accession>A0A380T8Y7</accession>
<evidence type="ECO:0000259" key="4">
    <source>
        <dbReference type="Pfam" id="PF01814"/>
    </source>
</evidence>
<dbReference type="EMBL" id="UIDG01000041">
    <property type="protein sequence ID" value="SUS04609.1"/>
    <property type="molecule type" value="Genomic_DNA"/>
</dbReference>
<organism evidence="5">
    <name type="scientific">metagenome</name>
    <dbReference type="NCBI Taxonomy" id="256318"/>
    <lineage>
        <taxon>unclassified sequences</taxon>
        <taxon>metagenomes</taxon>
    </lineage>
</organism>
<protein>
    <recommendedName>
        <fullName evidence="4">Hemerythrin-like domain-containing protein</fullName>
    </recommendedName>
</protein>
<keyword evidence="2" id="KW-0479">Metal-binding</keyword>
<dbReference type="InterPro" id="IPR050669">
    <property type="entry name" value="Hemerythrin"/>
</dbReference>
<evidence type="ECO:0000256" key="2">
    <source>
        <dbReference type="ARBA" id="ARBA00022723"/>
    </source>
</evidence>
<dbReference type="PANTHER" id="PTHR37164">
    <property type="entry name" value="BACTERIOHEMERYTHRIN"/>
    <property type="match status" value="1"/>
</dbReference>
<dbReference type="GO" id="GO:0046872">
    <property type="term" value="F:metal ion binding"/>
    <property type="evidence" value="ECO:0007669"/>
    <property type="project" value="UniProtKB-KW"/>
</dbReference>
<dbReference type="InterPro" id="IPR012827">
    <property type="entry name" value="Hemerythrin_metal-bd"/>
</dbReference>
<reference evidence="5" key="1">
    <citation type="submission" date="2018-07" db="EMBL/GenBank/DDBJ databases">
        <authorList>
            <person name="Quirk P.G."/>
            <person name="Krulwich T.A."/>
        </authorList>
    </citation>
    <scope>NUCLEOTIDE SEQUENCE</scope>
</reference>
<evidence type="ECO:0000313" key="5">
    <source>
        <dbReference type="EMBL" id="SUS04609.1"/>
    </source>
</evidence>
<dbReference type="InterPro" id="IPR035938">
    <property type="entry name" value="Hemerythrin-like_sf"/>
</dbReference>
<keyword evidence="3" id="KW-0408">Iron</keyword>
<dbReference type="Pfam" id="PF01814">
    <property type="entry name" value="Hemerythrin"/>
    <property type="match status" value="1"/>
</dbReference>
<evidence type="ECO:0000256" key="1">
    <source>
        <dbReference type="ARBA" id="ARBA00010587"/>
    </source>
</evidence>
<gene>
    <name evidence="5" type="ORF">DF3PB_1350007</name>
</gene>
<dbReference type="InterPro" id="IPR012312">
    <property type="entry name" value="Hemerythrin-like"/>
</dbReference>
<feature type="domain" description="Hemerythrin-like" evidence="4">
    <location>
        <begin position="17"/>
        <end position="126"/>
    </location>
</feature>
<dbReference type="PANTHER" id="PTHR37164:SF1">
    <property type="entry name" value="BACTERIOHEMERYTHRIN"/>
    <property type="match status" value="1"/>
</dbReference>
<dbReference type="NCBIfam" id="NF033749">
    <property type="entry name" value="bact_hemeryth"/>
    <property type="match status" value="1"/>
</dbReference>
<sequence>MTTPEPKGAAGLAIGSAEVDREHTLQLDLLDRFATQLGTGADREALAATVDQLVDFTKMHFASEEALMRLYGYERFAAHLAQHEETVERIDALRDACEAGAEDLTAETLAHLRHWLVEHIRYADRAFGRFLVGVRDAGGEGLLPPRFDT</sequence>
<comment type="similarity">
    <text evidence="1">Belongs to the hemerythrin family.</text>
</comment>
<proteinExistence type="inferred from homology"/>
<dbReference type="AlphaFoldDB" id="A0A380T8Y7"/>
<dbReference type="PROSITE" id="PS00550">
    <property type="entry name" value="HEMERYTHRINS"/>
    <property type="match status" value="1"/>
</dbReference>